<evidence type="ECO:0000259" key="2">
    <source>
        <dbReference type="Pfam" id="PF10502"/>
    </source>
</evidence>
<feature type="transmembrane region" description="Helical" evidence="1">
    <location>
        <begin position="27"/>
        <end position="44"/>
    </location>
</feature>
<keyword evidence="1" id="KW-1133">Transmembrane helix</keyword>
<dbReference type="InterPro" id="IPR036286">
    <property type="entry name" value="LexA/Signal_pep-like_sf"/>
</dbReference>
<accession>A0ABS8H8Q1</accession>
<dbReference type="Gene3D" id="2.10.109.10">
    <property type="entry name" value="Umud Fragment, subunit A"/>
    <property type="match status" value="1"/>
</dbReference>
<proteinExistence type="predicted"/>
<protein>
    <submittedName>
        <fullName evidence="3">S26 family signal peptidase</fullName>
    </submittedName>
</protein>
<evidence type="ECO:0000256" key="1">
    <source>
        <dbReference type="SAM" id="Phobius"/>
    </source>
</evidence>
<comment type="caution">
    <text evidence="3">The sequence shown here is derived from an EMBL/GenBank/DDBJ whole genome shotgun (WGS) entry which is preliminary data.</text>
</comment>
<dbReference type="RefSeq" id="WP_228228157.1">
    <property type="nucleotide sequence ID" value="NZ_JAJGNP010000029.1"/>
</dbReference>
<evidence type="ECO:0000313" key="3">
    <source>
        <dbReference type="EMBL" id="MCC4234808.1"/>
    </source>
</evidence>
<gene>
    <name evidence="3" type="ORF">LL253_19225</name>
</gene>
<dbReference type="InterPro" id="IPR019533">
    <property type="entry name" value="Peptidase_S26"/>
</dbReference>
<dbReference type="Pfam" id="PF10502">
    <property type="entry name" value="Peptidase_S26"/>
    <property type="match status" value="1"/>
</dbReference>
<reference evidence="3 4" key="1">
    <citation type="submission" date="2021-10" db="EMBL/GenBank/DDBJ databases">
        <title>The diversity and Nitrogen Metabolism of Culturable Nitrate-Utilizing Bacteria Within the Oxygen Minimum Zone of the Changjiang (Yangtze River)Estuary.</title>
        <authorList>
            <person name="Zhang D."/>
            <person name="Zheng J."/>
            <person name="Liu S."/>
            <person name="He W."/>
        </authorList>
    </citation>
    <scope>NUCLEOTIDE SEQUENCE [LARGE SCALE GENOMIC DNA]</scope>
    <source>
        <strain evidence="3 4">FXH275-2</strain>
    </source>
</reference>
<sequence>MKALPADAALALGGAVGDQPADSRRFWTMLALILPVASLTWFGLSKVTLVMSPSIDAWAVTPVPGTIARGDLVQFMLSHPVAGPRPVSVTKRALCLPGERLREIERTAVDGKPRKRSWYYCGRSFLGATRPFGRNGQALGALHWGDRPIPPGYIYVGSDHAGGFDSRYFGPVRIKRLTRMERIL</sequence>
<organism evidence="3 4">
    <name type="scientific">Sphingobium soli</name>
    <dbReference type="NCBI Taxonomy" id="1591116"/>
    <lineage>
        <taxon>Bacteria</taxon>
        <taxon>Pseudomonadati</taxon>
        <taxon>Pseudomonadota</taxon>
        <taxon>Alphaproteobacteria</taxon>
        <taxon>Sphingomonadales</taxon>
        <taxon>Sphingomonadaceae</taxon>
        <taxon>Sphingobium</taxon>
    </lineage>
</organism>
<dbReference type="Proteomes" id="UP001198830">
    <property type="component" value="Unassembled WGS sequence"/>
</dbReference>
<feature type="domain" description="Peptidase S26" evidence="2">
    <location>
        <begin position="36"/>
        <end position="177"/>
    </location>
</feature>
<dbReference type="SUPFAM" id="SSF51306">
    <property type="entry name" value="LexA/Signal peptidase"/>
    <property type="match status" value="1"/>
</dbReference>
<keyword evidence="1" id="KW-0812">Transmembrane</keyword>
<keyword evidence="4" id="KW-1185">Reference proteome</keyword>
<keyword evidence="1" id="KW-0472">Membrane</keyword>
<evidence type="ECO:0000313" key="4">
    <source>
        <dbReference type="Proteomes" id="UP001198830"/>
    </source>
</evidence>
<dbReference type="EMBL" id="JAJGNP010000029">
    <property type="protein sequence ID" value="MCC4234808.1"/>
    <property type="molecule type" value="Genomic_DNA"/>
</dbReference>
<name>A0ABS8H8Q1_9SPHN</name>